<name>A0A3M2LMJ8_9ACTN</name>
<evidence type="ECO:0008006" key="3">
    <source>
        <dbReference type="Google" id="ProtNLM"/>
    </source>
</evidence>
<evidence type="ECO:0000313" key="1">
    <source>
        <dbReference type="EMBL" id="RMI38346.1"/>
    </source>
</evidence>
<gene>
    <name evidence="1" type="ORF">EBO15_33095</name>
</gene>
<dbReference type="EMBL" id="RFFG01000087">
    <property type="protein sequence ID" value="RMI38346.1"/>
    <property type="molecule type" value="Genomic_DNA"/>
</dbReference>
<comment type="caution">
    <text evidence="1">The sequence shown here is derived from an EMBL/GenBank/DDBJ whole genome shotgun (WGS) entry which is preliminary data.</text>
</comment>
<protein>
    <recommendedName>
        <fullName evidence="3">SnoaL-like domain-containing protein</fullName>
    </recommendedName>
</protein>
<reference evidence="1 2" key="1">
    <citation type="submission" date="2018-10" db="EMBL/GenBank/DDBJ databases">
        <title>Isolation from soil.</title>
        <authorList>
            <person name="Hu J."/>
        </authorList>
    </citation>
    <scope>NUCLEOTIDE SEQUENCE [LARGE SCALE GENOMIC DNA]</scope>
    <source>
        <strain evidence="1 2">NEAU-Ht49</strain>
    </source>
</reference>
<sequence>MTDAYAAYWDVSTRAAGLPRDQGWAVLAPYSEPEHTEQLLERVGKWQRKGIEPWGYVVAHAQSVKVNGSTARLLDCQDASHAAVAKAKTHAVISGTTGSPDVHIAADMQHDPDGRWRLKQLTILETPCSAQRS</sequence>
<evidence type="ECO:0000313" key="2">
    <source>
        <dbReference type="Proteomes" id="UP000282674"/>
    </source>
</evidence>
<proteinExistence type="predicted"/>
<dbReference type="AlphaFoldDB" id="A0A3M2LMJ8"/>
<accession>A0A3M2LMJ8</accession>
<organism evidence="1 2">
    <name type="scientific">Actinomadura harenae</name>
    <dbReference type="NCBI Taxonomy" id="2483351"/>
    <lineage>
        <taxon>Bacteria</taxon>
        <taxon>Bacillati</taxon>
        <taxon>Actinomycetota</taxon>
        <taxon>Actinomycetes</taxon>
        <taxon>Streptosporangiales</taxon>
        <taxon>Thermomonosporaceae</taxon>
        <taxon>Actinomadura</taxon>
    </lineage>
</organism>
<keyword evidence="2" id="KW-1185">Reference proteome</keyword>
<dbReference type="Proteomes" id="UP000282674">
    <property type="component" value="Unassembled WGS sequence"/>
</dbReference>